<dbReference type="PRINTS" id="PR00719">
    <property type="entry name" value="LMWPTPASE"/>
</dbReference>
<dbReference type="InterPro" id="IPR050438">
    <property type="entry name" value="LMW_PTPase"/>
</dbReference>
<dbReference type="Proteomes" id="UP000070434">
    <property type="component" value="Unassembled WGS sequence"/>
</dbReference>
<evidence type="ECO:0000313" key="8">
    <source>
        <dbReference type="EMBL" id="KWZ31569.1"/>
    </source>
</evidence>
<dbReference type="Gene3D" id="3.40.50.2300">
    <property type="match status" value="1"/>
</dbReference>
<evidence type="ECO:0000256" key="5">
    <source>
        <dbReference type="ARBA" id="ARBA00051722"/>
    </source>
</evidence>
<dbReference type="InterPro" id="IPR036196">
    <property type="entry name" value="Ptyr_pPase_sf"/>
</dbReference>
<evidence type="ECO:0000256" key="3">
    <source>
        <dbReference type="ARBA" id="ARBA00022801"/>
    </source>
</evidence>
<feature type="active site" description="Proton donor" evidence="6">
    <location>
        <position position="124"/>
    </location>
</feature>
<evidence type="ECO:0000313" key="9">
    <source>
        <dbReference type="Proteomes" id="UP000070434"/>
    </source>
</evidence>
<dbReference type="Pfam" id="PF01451">
    <property type="entry name" value="LMWPc"/>
    <property type="match status" value="1"/>
</dbReference>
<sequence length="168" mass="17901">MSARPSLLVVCEGNLCRSPIAAALLAARLPHATVRSAGLAPRTGHPADPLARAVARELGLDLDAHVAGPVTADLCRYADLILVMDRAQQRDVEARHLFTRGRVFRLGEHAIAPGGTRAGFDVPDPYRGTRADFVRCASLIAAAVDGWRPLILARWPDRPAALSPSTSS</sequence>
<keyword evidence="4" id="KW-0904">Protein phosphatase</keyword>
<proteinExistence type="inferred from homology"/>
<dbReference type="CDD" id="cd16343">
    <property type="entry name" value="LMWPTP"/>
    <property type="match status" value="1"/>
</dbReference>
<gene>
    <name evidence="8" type="ORF">WS64_25200</name>
</gene>
<dbReference type="PANTHER" id="PTHR11717:SF31">
    <property type="entry name" value="LOW MOLECULAR WEIGHT PROTEIN-TYROSINE-PHOSPHATASE ETP-RELATED"/>
    <property type="match status" value="1"/>
</dbReference>
<organism evidence="8 9">
    <name type="scientific">Burkholderia anthina</name>
    <dbReference type="NCBI Taxonomy" id="179879"/>
    <lineage>
        <taxon>Bacteria</taxon>
        <taxon>Pseudomonadati</taxon>
        <taxon>Pseudomonadota</taxon>
        <taxon>Betaproteobacteria</taxon>
        <taxon>Burkholderiales</taxon>
        <taxon>Burkholderiaceae</taxon>
        <taxon>Burkholderia</taxon>
        <taxon>Burkholderia cepacia complex</taxon>
    </lineage>
</organism>
<dbReference type="RefSeq" id="WP_060968055.1">
    <property type="nucleotide sequence ID" value="NZ_LNJP01000003.1"/>
</dbReference>
<evidence type="ECO:0000259" key="7">
    <source>
        <dbReference type="SMART" id="SM00226"/>
    </source>
</evidence>
<dbReference type="SMART" id="SM00226">
    <property type="entry name" value="LMWPc"/>
    <property type="match status" value="1"/>
</dbReference>
<dbReference type="SUPFAM" id="SSF52788">
    <property type="entry name" value="Phosphotyrosine protein phosphatases I"/>
    <property type="match status" value="1"/>
</dbReference>
<dbReference type="AlphaFoldDB" id="A0AAW3PSP4"/>
<feature type="active site" evidence="6">
    <location>
        <position position="17"/>
    </location>
</feature>
<dbReference type="InterPro" id="IPR023485">
    <property type="entry name" value="Ptyr_pPase"/>
</dbReference>
<comment type="similarity">
    <text evidence="1">Belongs to the low molecular weight phosphotyrosine protein phosphatase family.</text>
</comment>
<comment type="caution">
    <text evidence="8">The sequence shown here is derived from an EMBL/GenBank/DDBJ whole genome shotgun (WGS) entry which is preliminary data.</text>
</comment>
<evidence type="ECO:0000256" key="2">
    <source>
        <dbReference type="ARBA" id="ARBA00013064"/>
    </source>
</evidence>
<name>A0AAW3PSP4_9BURK</name>
<keyword evidence="3" id="KW-0378">Hydrolase</keyword>
<reference evidence="8 9" key="1">
    <citation type="submission" date="2015-11" db="EMBL/GenBank/DDBJ databases">
        <authorList>
            <person name="Sahl J."/>
            <person name="Wagner D."/>
            <person name="Keim P."/>
        </authorList>
    </citation>
    <scope>NUCLEOTIDE SEQUENCE [LARGE SCALE GENOMIC DNA]</scope>
    <source>
        <strain evidence="8 9">AZ-4-2-10-S1-D7</strain>
    </source>
</reference>
<evidence type="ECO:0000256" key="4">
    <source>
        <dbReference type="ARBA" id="ARBA00022912"/>
    </source>
</evidence>
<evidence type="ECO:0000256" key="6">
    <source>
        <dbReference type="PIRSR" id="PIRSR617867-1"/>
    </source>
</evidence>
<protein>
    <recommendedName>
        <fullName evidence="2">protein-tyrosine-phosphatase</fullName>
        <ecNumber evidence="2">3.1.3.48</ecNumber>
    </recommendedName>
</protein>
<dbReference type="EMBL" id="LNJP01000003">
    <property type="protein sequence ID" value="KWZ31569.1"/>
    <property type="molecule type" value="Genomic_DNA"/>
</dbReference>
<dbReference type="GO" id="GO:0004725">
    <property type="term" value="F:protein tyrosine phosphatase activity"/>
    <property type="evidence" value="ECO:0007669"/>
    <property type="project" value="UniProtKB-EC"/>
</dbReference>
<dbReference type="InterPro" id="IPR017867">
    <property type="entry name" value="Tyr_phospatase_low_mol_wt"/>
</dbReference>
<feature type="domain" description="Phosphotyrosine protein phosphatase I" evidence="7">
    <location>
        <begin position="5"/>
        <end position="150"/>
    </location>
</feature>
<dbReference type="PANTHER" id="PTHR11717">
    <property type="entry name" value="LOW MOLECULAR WEIGHT PROTEIN TYROSINE PHOSPHATASE"/>
    <property type="match status" value="1"/>
</dbReference>
<evidence type="ECO:0000256" key="1">
    <source>
        <dbReference type="ARBA" id="ARBA00011063"/>
    </source>
</evidence>
<dbReference type="EC" id="3.1.3.48" evidence="2"/>
<accession>A0AAW3PSP4</accession>
<feature type="active site" description="Nucleophile" evidence="6">
    <location>
        <position position="11"/>
    </location>
</feature>
<comment type="catalytic activity">
    <reaction evidence="5">
        <text>O-phospho-L-tyrosyl-[protein] + H2O = L-tyrosyl-[protein] + phosphate</text>
        <dbReference type="Rhea" id="RHEA:10684"/>
        <dbReference type="Rhea" id="RHEA-COMP:10136"/>
        <dbReference type="Rhea" id="RHEA-COMP:20101"/>
        <dbReference type="ChEBI" id="CHEBI:15377"/>
        <dbReference type="ChEBI" id="CHEBI:43474"/>
        <dbReference type="ChEBI" id="CHEBI:46858"/>
        <dbReference type="ChEBI" id="CHEBI:61978"/>
        <dbReference type="EC" id="3.1.3.48"/>
    </reaction>
</comment>